<dbReference type="InterPro" id="IPR013083">
    <property type="entry name" value="Znf_RING/FYVE/PHD"/>
</dbReference>
<comment type="subcellular location">
    <subcellularLocation>
        <location evidence="1 7">Nucleus</location>
    </subcellularLocation>
</comment>
<protein>
    <recommendedName>
        <fullName evidence="11">RING-type domain-containing protein</fullName>
    </recommendedName>
</protein>
<dbReference type="OrthoDB" id="116827at2759"/>
<dbReference type="GO" id="GO:0008270">
    <property type="term" value="F:zinc ion binding"/>
    <property type="evidence" value="ECO:0007669"/>
    <property type="project" value="UniProtKB-KW"/>
</dbReference>
<evidence type="ECO:0000256" key="5">
    <source>
        <dbReference type="ARBA" id="ARBA00022833"/>
    </source>
</evidence>
<dbReference type="SUPFAM" id="SSF57850">
    <property type="entry name" value="RING/U-box"/>
    <property type="match status" value="2"/>
</dbReference>
<evidence type="ECO:0000256" key="6">
    <source>
        <dbReference type="ARBA" id="ARBA00023242"/>
    </source>
</evidence>
<feature type="region of interest" description="Disordered" evidence="10">
    <location>
        <begin position="239"/>
        <end position="264"/>
    </location>
</feature>
<evidence type="ECO:0000256" key="2">
    <source>
        <dbReference type="ARBA" id="ARBA00008126"/>
    </source>
</evidence>
<evidence type="ECO:0000259" key="11">
    <source>
        <dbReference type="PROSITE" id="PS50089"/>
    </source>
</evidence>
<dbReference type="PROSITE" id="PS00518">
    <property type="entry name" value="ZF_RING_1"/>
    <property type="match status" value="1"/>
</dbReference>
<organism evidence="12 13">
    <name type="scientific">Thelephora terrestris</name>
    <dbReference type="NCBI Taxonomy" id="56493"/>
    <lineage>
        <taxon>Eukaryota</taxon>
        <taxon>Fungi</taxon>
        <taxon>Dikarya</taxon>
        <taxon>Basidiomycota</taxon>
        <taxon>Agaricomycotina</taxon>
        <taxon>Agaricomycetes</taxon>
        <taxon>Thelephorales</taxon>
        <taxon>Thelephoraceae</taxon>
        <taxon>Thelephora</taxon>
    </lineage>
</organism>
<gene>
    <name evidence="12" type="ORF">BJ322DRAFT_1101198</name>
</gene>
<dbReference type="Pfam" id="PF15906">
    <property type="entry name" value="zf-NOSIP"/>
    <property type="match status" value="1"/>
</dbReference>
<dbReference type="AlphaFoldDB" id="A0A9P6H7F5"/>
<feature type="compositionally biased region" description="Low complexity" evidence="10">
    <location>
        <begin position="118"/>
        <end position="138"/>
    </location>
</feature>
<keyword evidence="5" id="KW-0862">Zinc</keyword>
<feature type="region of interest" description="Disordered" evidence="10">
    <location>
        <begin position="118"/>
        <end position="141"/>
    </location>
</feature>
<dbReference type="Proteomes" id="UP000736335">
    <property type="component" value="Unassembled WGS sequence"/>
</dbReference>
<keyword evidence="4 8" id="KW-0863">Zinc-finger</keyword>
<keyword evidence="6 7" id="KW-0539">Nucleus</keyword>
<feature type="coiled-coil region" evidence="9">
    <location>
        <begin position="151"/>
        <end position="178"/>
    </location>
</feature>
<keyword evidence="9" id="KW-0175">Coiled coil</keyword>
<evidence type="ECO:0000256" key="10">
    <source>
        <dbReference type="SAM" id="MobiDB-lite"/>
    </source>
</evidence>
<evidence type="ECO:0000256" key="4">
    <source>
        <dbReference type="ARBA" id="ARBA00022771"/>
    </source>
</evidence>
<dbReference type="PANTHER" id="PTHR13063:SF10">
    <property type="entry name" value="NITRIC OXIDE SYNTHASE-INTERACTING PROTEIN"/>
    <property type="match status" value="1"/>
</dbReference>
<dbReference type="InterPro" id="IPR031790">
    <property type="entry name" value="Znf-NOSIP"/>
</dbReference>
<dbReference type="Gene3D" id="3.30.40.10">
    <property type="entry name" value="Zinc/RING finger domain, C3HC4 (zinc finger)"/>
    <property type="match status" value="2"/>
</dbReference>
<feature type="domain" description="RING-type" evidence="11">
    <location>
        <begin position="266"/>
        <end position="308"/>
    </location>
</feature>
<dbReference type="EMBL" id="WIUZ02000014">
    <property type="protein sequence ID" value="KAF9781101.1"/>
    <property type="molecule type" value="Genomic_DNA"/>
</dbReference>
<dbReference type="GO" id="GO:0061630">
    <property type="term" value="F:ubiquitin protein ligase activity"/>
    <property type="evidence" value="ECO:0007669"/>
    <property type="project" value="InterPro"/>
</dbReference>
<dbReference type="InterPro" id="IPR017907">
    <property type="entry name" value="Znf_RING_CS"/>
</dbReference>
<evidence type="ECO:0000256" key="3">
    <source>
        <dbReference type="ARBA" id="ARBA00022723"/>
    </source>
</evidence>
<evidence type="ECO:0000256" key="1">
    <source>
        <dbReference type="ARBA" id="ARBA00004123"/>
    </source>
</evidence>
<keyword evidence="3" id="KW-0479">Metal-binding</keyword>
<evidence type="ECO:0000313" key="12">
    <source>
        <dbReference type="EMBL" id="KAF9781101.1"/>
    </source>
</evidence>
<comment type="similarity">
    <text evidence="2 7">Belongs to the NOSIP family.</text>
</comment>
<keyword evidence="13" id="KW-1185">Reference proteome</keyword>
<dbReference type="InterPro" id="IPR001841">
    <property type="entry name" value="Znf_RING"/>
</dbReference>
<dbReference type="PROSITE" id="PS50089">
    <property type="entry name" value="ZF_RING_2"/>
    <property type="match status" value="1"/>
</dbReference>
<dbReference type="GO" id="GO:0005634">
    <property type="term" value="C:nucleus"/>
    <property type="evidence" value="ECO:0007669"/>
    <property type="project" value="UniProtKB-SubCell"/>
</dbReference>
<dbReference type="PIRSF" id="PIRSF023577">
    <property type="entry name" value="ENOS_interacting"/>
    <property type="match status" value="1"/>
</dbReference>
<dbReference type="Pfam" id="PF14634">
    <property type="entry name" value="zf-RING_5"/>
    <property type="match status" value="1"/>
</dbReference>
<accession>A0A9P6H7F5</accession>
<name>A0A9P6H7F5_9AGAM</name>
<evidence type="ECO:0000313" key="13">
    <source>
        <dbReference type="Proteomes" id="UP000736335"/>
    </source>
</evidence>
<reference evidence="12" key="2">
    <citation type="submission" date="2020-11" db="EMBL/GenBank/DDBJ databases">
        <authorList>
            <consortium name="DOE Joint Genome Institute"/>
            <person name="Kuo A."/>
            <person name="Miyauchi S."/>
            <person name="Kiss E."/>
            <person name="Drula E."/>
            <person name="Kohler A."/>
            <person name="Sanchez-Garcia M."/>
            <person name="Andreopoulos B."/>
            <person name="Barry K.W."/>
            <person name="Bonito G."/>
            <person name="Buee M."/>
            <person name="Carver A."/>
            <person name="Chen C."/>
            <person name="Cichocki N."/>
            <person name="Clum A."/>
            <person name="Culley D."/>
            <person name="Crous P.W."/>
            <person name="Fauchery L."/>
            <person name="Girlanda M."/>
            <person name="Hayes R."/>
            <person name="Keri Z."/>
            <person name="Labutti K."/>
            <person name="Lipzen A."/>
            <person name="Lombard V."/>
            <person name="Magnuson J."/>
            <person name="Maillard F."/>
            <person name="Morin E."/>
            <person name="Murat C."/>
            <person name="Nolan M."/>
            <person name="Ohm R."/>
            <person name="Pangilinan J."/>
            <person name="Pereira M."/>
            <person name="Perotto S."/>
            <person name="Peter M."/>
            <person name="Riley R."/>
            <person name="Sitrit Y."/>
            <person name="Stielow B."/>
            <person name="Szollosi G."/>
            <person name="Zifcakova L."/>
            <person name="Stursova M."/>
            <person name="Spatafora J.W."/>
            <person name="Tedersoo L."/>
            <person name="Vaario L.-M."/>
            <person name="Yamada A."/>
            <person name="Yan M."/>
            <person name="Wang P."/>
            <person name="Xu J."/>
            <person name="Bruns T."/>
            <person name="Baldrian P."/>
            <person name="Vilgalys R."/>
            <person name="Henrissat B."/>
            <person name="Grigoriev I.V."/>
            <person name="Hibbett D."/>
            <person name="Nagy L.G."/>
            <person name="Martin F.M."/>
        </authorList>
    </citation>
    <scope>NUCLEOTIDE SEQUENCE</scope>
    <source>
        <strain evidence="12">UH-Tt-Lm1</strain>
    </source>
</reference>
<dbReference type="InterPro" id="IPR016818">
    <property type="entry name" value="NOSIP"/>
</dbReference>
<sequence length="344" mass="38412">MTKHSKNNTASSVFSYAEYKKLDYGTKRQRLGNESMRLFNACSLCLERARTPLACSEGHLFCTECVFTDLVTQSRDIKKQKTKLAALKAEAEEEKKRAIEAARERVLRDFEKTHLGLSATATSSAPTSSSATPSATDSARGKKRKFEFDTIEVERLTREAEEDALLQLEKEQAEALRAKLPDFWLPSLTPTYTSKGPPRSLTEIKLQTTCRGGDPSHKLSKKDLISVRFSYPSTVDLQWHKQPRPTAPTEEPLNPRKAEESENPICPSCRKQLTNSSRIFLMKPCFHVICKTCVDELVHPSKQCVMCDQEVKADVDILELKREGTGFAAGGLAETSKTGVSFQG</sequence>
<proteinExistence type="inferred from homology"/>
<evidence type="ECO:0000256" key="8">
    <source>
        <dbReference type="PROSITE-ProRule" id="PRU00175"/>
    </source>
</evidence>
<feature type="coiled-coil region" evidence="9">
    <location>
        <begin position="70"/>
        <end position="109"/>
    </location>
</feature>
<comment type="caution">
    <text evidence="12">The sequence shown here is derived from an EMBL/GenBank/DDBJ whole genome shotgun (WGS) entry which is preliminary data.</text>
</comment>
<evidence type="ECO:0000256" key="7">
    <source>
        <dbReference type="PIRNR" id="PIRNR023577"/>
    </source>
</evidence>
<dbReference type="PANTHER" id="PTHR13063">
    <property type="entry name" value="ENOS INTERACTING PROTEIN"/>
    <property type="match status" value="1"/>
</dbReference>
<evidence type="ECO:0000256" key="9">
    <source>
        <dbReference type="SAM" id="Coils"/>
    </source>
</evidence>
<reference evidence="12" key="1">
    <citation type="journal article" date="2020" name="Nat. Commun.">
        <title>Large-scale genome sequencing of mycorrhizal fungi provides insights into the early evolution of symbiotic traits.</title>
        <authorList>
            <person name="Miyauchi S."/>
            <person name="Kiss E."/>
            <person name="Kuo A."/>
            <person name="Drula E."/>
            <person name="Kohler A."/>
            <person name="Sanchez-Garcia M."/>
            <person name="Morin E."/>
            <person name="Andreopoulos B."/>
            <person name="Barry K.W."/>
            <person name="Bonito G."/>
            <person name="Buee M."/>
            <person name="Carver A."/>
            <person name="Chen C."/>
            <person name="Cichocki N."/>
            <person name="Clum A."/>
            <person name="Culley D."/>
            <person name="Crous P.W."/>
            <person name="Fauchery L."/>
            <person name="Girlanda M."/>
            <person name="Hayes R.D."/>
            <person name="Keri Z."/>
            <person name="LaButti K."/>
            <person name="Lipzen A."/>
            <person name="Lombard V."/>
            <person name="Magnuson J."/>
            <person name="Maillard F."/>
            <person name="Murat C."/>
            <person name="Nolan M."/>
            <person name="Ohm R.A."/>
            <person name="Pangilinan J."/>
            <person name="Pereira M.F."/>
            <person name="Perotto S."/>
            <person name="Peter M."/>
            <person name="Pfister S."/>
            <person name="Riley R."/>
            <person name="Sitrit Y."/>
            <person name="Stielow J.B."/>
            <person name="Szollosi G."/>
            <person name="Zifcakova L."/>
            <person name="Stursova M."/>
            <person name="Spatafora J.W."/>
            <person name="Tedersoo L."/>
            <person name="Vaario L.M."/>
            <person name="Yamada A."/>
            <person name="Yan M."/>
            <person name="Wang P."/>
            <person name="Xu J."/>
            <person name="Bruns T."/>
            <person name="Baldrian P."/>
            <person name="Vilgalys R."/>
            <person name="Dunand C."/>
            <person name="Henrissat B."/>
            <person name="Grigoriev I.V."/>
            <person name="Hibbett D."/>
            <person name="Nagy L.G."/>
            <person name="Martin F.M."/>
        </authorList>
    </citation>
    <scope>NUCLEOTIDE SEQUENCE</scope>
    <source>
        <strain evidence="12">UH-Tt-Lm1</strain>
    </source>
</reference>